<dbReference type="NCBIfam" id="TIGR01730">
    <property type="entry name" value="RND_mfp"/>
    <property type="match status" value="1"/>
</dbReference>
<comment type="similarity">
    <text evidence="1">Belongs to the membrane fusion protein (MFP) (TC 8.A.1) family.</text>
</comment>
<dbReference type="Gene3D" id="2.40.30.170">
    <property type="match status" value="1"/>
</dbReference>
<dbReference type="InterPro" id="IPR006143">
    <property type="entry name" value="RND_pump_MFP"/>
</dbReference>
<dbReference type="Gene3D" id="2.40.420.20">
    <property type="match status" value="1"/>
</dbReference>
<dbReference type="GO" id="GO:0015562">
    <property type="term" value="F:efflux transmembrane transporter activity"/>
    <property type="evidence" value="ECO:0007669"/>
    <property type="project" value="TreeGrafter"/>
</dbReference>
<dbReference type="PANTHER" id="PTHR30469">
    <property type="entry name" value="MULTIDRUG RESISTANCE PROTEIN MDTA"/>
    <property type="match status" value="1"/>
</dbReference>
<dbReference type="SUPFAM" id="SSF111369">
    <property type="entry name" value="HlyD-like secretion proteins"/>
    <property type="match status" value="2"/>
</dbReference>
<dbReference type="GO" id="GO:1990281">
    <property type="term" value="C:efflux pump complex"/>
    <property type="evidence" value="ECO:0007669"/>
    <property type="project" value="TreeGrafter"/>
</dbReference>
<dbReference type="OrthoDB" id="5379451at2"/>
<dbReference type="EMBL" id="PQWO01000006">
    <property type="protein sequence ID" value="PZD73187.1"/>
    <property type="molecule type" value="Genomic_DNA"/>
</dbReference>
<dbReference type="PANTHER" id="PTHR30469:SF39">
    <property type="entry name" value="SLL0180 PROTEIN"/>
    <property type="match status" value="1"/>
</dbReference>
<evidence type="ECO:0000313" key="4">
    <source>
        <dbReference type="Proteomes" id="UP000248857"/>
    </source>
</evidence>
<name>A0A2W1JY68_9CYAN</name>
<keyword evidence="4" id="KW-1185">Reference proteome</keyword>
<protein>
    <submittedName>
        <fullName evidence="3">Multidrug resistance protein MdtA</fullName>
    </submittedName>
</protein>
<reference evidence="3 4" key="1">
    <citation type="journal article" date="2018" name="Sci. Rep.">
        <title>A novel species of the marine cyanobacterium Acaryochloris with a unique pigment content and lifestyle.</title>
        <authorList>
            <person name="Partensky F."/>
            <person name="Six C."/>
            <person name="Ratin M."/>
            <person name="Garczarek L."/>
            <person name="Vaulot D."/>
            <person name="Probert I."/>
            <person name="Calteau A."/>
            <person name="Gourvil P."/>
            <person name="Marie D."/>
            <person name="Grebert T."/>
            <person name="Bouchier C."/>
            <person name="Le Panse S."/>
            <person name="Gachenot M."/>
            <person name="Rodriguez F."/>
            <person name="Garrido J.L."/>
        </authorList>
    </citation>
    <scope>NUCLEOTIDE SEQUENCE [LARGE SCALE GENOMIC DNA]</scope>
    <source>
        <strain evidence="3 4">RCC1774</strain>
    </source>
</reference>
<feature type="domain" description="Multidrug resistance protein MdtA-like barrel-sandwich hybrid" evidence="2">
    <location>
        <begin position="67"/>
        <end position="278"/>
    </location>
</feature>
<accession>A0A2W1JY68</accession>
<evidence type="ECO:0000313" key="3">
    <source>
        <dbReference type="EMBL" id="PZD73187.1"/>
    </source>
</evidence>
<evidence type="ECO:0000256" key="1">
    <source>
        <dbReference type="ARBA" id="ARBA00009477"/>
    </source>
</evidence>
<proteinExistence type="inferred from homology"/>
<dbReference type="PROSITE" id="PS51257">
    <property type="entry name" value="PROKAR_LIPOPROTEIN"/>
    <property type="match status" value="1"/>
</dbReference>
<dbReference type="Gene3D" id="2.40.50.100">
    <property type="match status" value="2"/>
</dbReference>
<dbReference type="Gene3D" id="1.10.287.470">
    <property type="entry name" value="Helix hairpin bin"/>
    <property type="match status" value="3"/>
</dbReference>
<sequence>MIAEHKLKSFSLLLSVIALSTSSILGGCGGKKEAQQPKAIAVKLATIESDTHVNSSEFIGTSTARDRVSLAPRIDGRIIEIFVRQGQRVRKGDKIVRLEPTQAQENVNAANQSVNVERATLGQALAELRTAQANRAVAAAQVKSAKADLENLGAEVELAQINMGRAKMLVKEGVQPQQNLDDANRDLKTNIAQRNSRQEALNAAVESLEASDRQVDQARASIASQKAAVSRSAAELKSVGQNLAFNTISAPIDGVIGSFDEKKVGDYVSIGEQLTTLTNNQDLELNINIPIENRDRLQRGLATETIEDGETSSIKGTISYVAPLVQQNAQSILAKVTFPSQSRLRDREYVRVRVIWDQNPGILVPTTAISTLGGQSFVYVAKEQKSEAGEATLVAQQQPIKLGKIQNQAYQILSGVQVGDRIATSNILSLKDSTPITEAETVGSLEAGEGQQQSN</sequence>
<evidence type="ECO:0000259" key="2">
    <source>
        <dbReference type="Pfam" id="PF25917"/>
    </source>
</evidence>
<comment type="caution">
    <text evidence="3">The sequence shown here is derived from an EMBL/GenBank/DDBJ whole genome shotgun (WGS) entry which is preliminary data.</text>
</comment>
<dbReference type="Pfam" id="PF25917">
    <property type="entry name" value="BSH_RND"/>
    <property type="match status" value="1"/>
</dbReference>
<dbReference type="InterPro" id="IPR058625">
    <property type="entry name" value="MdtA-like_BSH"/>
</dbReference>
<dbReference type="RefSeq" id="WP_110986359.1">
    <property type="nucleotide sequence ID" value="NZ_CAWNWM010000006.1"/>
</dbReference>
<gene>
    <name evidence="3" type="primary">mdtA_3</name>
    <name evidence="3" type="ORF">C1752_02415</name>
</gene>
<organism evidence="3 4">
    <name type="scientific">Acaryochloris thomasi RCC1774</name>
    <dbReference type="NCBI Taxonomy" id="1764569"/>
    <lineage>
        <taxon>Bacteria</taxon>
        <taxon>Bacillati</taxon>
        <taxon>Cyanobacteriota</taxon>
        <taxon>Cyanophyceae</taxon>
        <taxon>Acaryochloridales</taxon>
        <taxon>Acaryochloridaceae</taxon>
        <taxon>Acaryochloris</taxon>
        <taxon>Acaryochloris thomasi</taxon>
    </lineage>
</organism>
<dbReference type="AlphaFoldDB" id="A0A2W1JY68"/>
<dbReference type="Proteomes" id="UP000248857">
    <property type="component" value="Unassembled WGS sequence"/>
</dbReference>